<name>A0A9P5NKM0_GYMJU</name>
<dbReference type="Proteomes" id="UP000724874">
    <property type="component" value="Unassembled WGS sequence"/>
</dbReference>
<sequence length="198" mass="21568">MPLHGQSQRRGQGRWPVPLSYRIDRWLWASSLSSIGMMTHLMNIHHDGGDSGPFGIAIFMVILFYNITLLILSTKERKIAAVHIAGQRGLEAGIGIEENAKAIDVEEGDDVFTAAHLRQAVNFWILAVCQSGVAALALYMAGRLALLLRSSMHALQGPLASYVDLVFSATQMGVLGYIGVCCIVCQLDIATYNDVIIV</sequence>
<feature type="transmembrane region" description="Helical" evidence="1">
    <location>
        <begin position="123"/>
        <end position="142"/>
    </location>
</feature>
<reference evidence="2" key="1">
    <citation type="submission" date="2020-11" db="EMBL/GenBank/DDBJ databases">
        <authorList>
            <consortium name="DOE Joint Genome Institute"/>
            <person name="Ahrendt S."/>
            <person name="Riley R."/>
            <person name="Andreopoulos W."/>
            <person name="LaButti K."/>
            <person name="Pangilinan J."/>
            <person name="Ruiz-duenas F.J."/>
            <person name="Barrasa J.M."/>
            <person name="Sanchez-Garcia M."/>
            <person name="Camarero S."/>
            <person name="Miyauchi S."/>
            <person name="Serrano A."/>
            <person name="Linde D."/>
            <person name="Babiker R."/>
            <person name="Drula E."/>
            <person name="Ayuso-Fernandez I."/>
            <person name="Pacheco R."/>
            <person name="Padilla G."/>
            <person name="Ferreira P."/>
            <person name="Barriuso J."/>
            <person name="Kellner H."/>
            <person name="Castanera R."/>
            <person name="Alfaro M."/>
            <person name="Ramirez L."/>
            <person name="Pisabarro A.G."/>
            <person name="Kuo A."/>
            <person name="Tritt A."/>
            <person name="Lipzen A."/>
            <person name="He G."/>
            <person name="Yan M."/>
            <person name="Ng V."/>
            <person name="Cullen D."/>
            <person name="Martin F."/>
            <person name="Rosso M.-N."/>
            <person name="Henrissat B."/>
            <person name="Hibbett D."/>
            <person name="Martinez A.T."/>
            <person name="Grigoriev I.V."/>
        </authorList>
    </citation>
    <scope>NUCLEOTIDE SEQUENCE</scope>
    <source>
        <strain evidence="2">AH 44721</strain>
    </source>
</reference>
<organism evidence="2 3">
    <name type="scientific">Gymnopilus junonius</name>
    <name type="common">Spectacular rustgill mushroom</name>
    <name type="synonym">Gymnopilus spectabilis subsp. junonius</name>
    <dbReference type="NCBI Taxonomy" id="109634"/>
    <lineage>
        <taxon>Eukaryota</taxon>
        <taxon>Fungi</taxon>
        <taxon>Dikarya</taxon>
        <taxon>Basidiomycota</taxon>
        <taxon>Agaricomycotina</taxon>
        <taxon>Agaricomycetes</taxon>
        <taxon>Agaricomycetidae</taxon>
        <taxon>Agaricales</taxon>
        <taxon>Agaricineae</taxon>
        <taxon>Hymenogastraceae</taxon>
        <taxon>Gymnopilus</taxon>
    </lineage>
</organism>
<dbReference type="OrthoDB" id="3033694at2759"/>
<proteinExistence type="predicted"/>
<evidence type="ECO:0000313" key="3">
    <source>
        <dbReference type="Proteomes" id="UP000724874"/>
    </source>
</evidence>
<feature type="transmembrane region" description="Helical" evidence="1">
    <location>
        <begin position="54"/>
        <end position="72"/>
    </location>
</feature>
<dbReference type="EMBL" id="JADNYJ010000047">
    <property type="protein sequence ID" value="KAF8900452.1"/>
    <property type="molecule type" value="Genomic_DNA"/>
</dbReference>
<comment type="caution">
    <text evidence="2">The sequence shown here is derived from an EMBL/GenBank/DDBJ whole genome shotgun (WGS) entry which is preliminary data.</text>
</comment>
<evidence type="ECO:0000256" key="1">
    <source>
        <dbReference type="SAM" id="Phobius"/>
    </source>
</evidence>
<gene>
    <name evidence="2" type="ORF">CPB84DRAFT_1962381</name>
</gene>
<accession>A0A9P5NKM0</accession>
<keyword evidence="1" id="KW-0812">Transmembrane</keyword>
<dbReference type="AlphaFoldDB" id="A0A9P5NKM0"/>
<keyword evidence="1" id="KW-1133">Transmembrane helix</keyword>
<feature type="transmembrane region" description="Helical" evidence="1">
    <location>
        <begin position="162"/>
        <end position="185"/>
    </location>
</feature>
<keyword evidence="1" id="KW-0472">Membrane</keyword>
<keyword evidence="3" id="KW-1185">Reference proteome</keyword>
<evidence type="ECO:0000313" key="2">
    <source>
        <dbReference type="EMBL" id="KAF8900452.1"/>
    </source>
</evidence>
<protein>
    <submittedName>
        <fullName evidence="2">Uncharacterized protein</fullName>
    </submittedName>
</protein>